<organism evidence="3 4">
    <name type="scientific">Solidesulfovibrio magneticus (strain ATCC 700980 / DSM 13731 / RS-1)</name>
    <name type="common">Desulfovibrio magneticus</name>
    <dbReference type="NCBI Taxonomy" id="573370"/>
    <lineage>
        <taxon>Bacteria</taxon>
        <taxon>Pseudomonadati</taxon>
        <taxon>Thermodesulfobacteriota</taxon>
        <taxon>Desulfovibrionia</taxon>
        <taxon>Desulfovibrionales</taxon>
        <taxon>Desulfovibrionaceae</taxon>
        <taxon>Solidesulfovibrio</taxon>
    </lineage>
</organism>
<reference evidence="3 4" key="1">
    <citation type="journal article" date="2009" name="Genome Res.">
        <title>Whole genome sequence of Desulfovibrio magneticus strain RS-1 revealed common gene clusters in magnetotactic bacteria.</title>
        <authorList>
            <person name="Nakazawa H."/>
            <person name="Arakaki A."/>
            <person name="Narita-Yamada S."/>
            <person name="Yashiro I."/>
            <person name="Jinno K."/>
            <person name="Aoki N."/>
            <person name="Tsuruyama A."/>
            <person name="Okamura Y."/>
            <person name="Tanikawa S."/>
            <person name="Fujita N."/>
            <person name="Takeyama H."/>
            <person name="Matsunaga T."/>
        </authorList>
    </citation>
    <scope>NUCLEOTIDE SEQUENCE [LARGE SCALE GENOMIC DNA]</scope>
    <source>
        <strain evidence="4">ATCC 700980 / DSM 13731 / RS-1</strain>
    </source>
</reference>
<dbReference type="HOGENOM" id="CLU_1608197_0_0_7"/>
<dbReference type="Proteomes" id="UP000009071">
    <property type="component" value="Chromosome"/>
</dbReference>
<dbReference type="eggNOG" id="COG1664">
    <property type="taxonomic scope" value="Bacteria"/>
</dbReference>
<dbReference type="EMBL" id="AP010904">
    <property type="protein sequence ID" value="BAH73966.1"/>
    <property type="molecule type" value="Genomic_DNA"/>
</dbReference>
<evidence type="ECO:0008006" key="5">
    <source>
        <dbReference type="Google" id="ProtNLM"/>
    </source>
</evidence>
<dbReference type="Pfam" id="PF04519">
    <property type="entry name" value="Bactofilin"/>
    <property type="match status" value="1"/>
</dbReference>
<sequence length="165" mass="16467">MSSTSPCGATCSRKASAERTCGHGGSVPRRSEGLVGKHDINAFLGVGTSFVGRLTFGGVVRIDGHFEGEIVSTGTLVVGSQAHVAGRVEVARLVCDGVVAAEVAASSSVAVHGRGRLCGAVRTPSLSVAEGGRVDGLVTMGNGEQPPRQALAAGSSVNSSQTPPS</sequence>
<evidence type="ECO:0000313" key="3">
    <source>
        <dbReference type="EMBL" id="BAH73966.1"/>
    </source>
</evidence>
<dbReference type="PANTHER" id="PTHR35024">
    <property type="entry name" value="HYPOTHETICAL CYTOSOLIC PROTEIN"/>
    <property type="match status" value="1"/>
</dbReference>
<dbReference type="AlphaFoldDB" id="C4XI04"/>
<name>C4XI04_SOLM1</name>
<accession>C4XI04</accession>
<dbReference type="KEGG" id="dma:DMR_04750"/>
<dbReference type="PANTHER" id="PTHR35024:SF4">
    <property type="entry name" value="POLYMER-FORMING CYTOSKELETAL PROTEIN"/>
    <property type="match status" value="1"/>
</dbReference>
<dbReference type="STRING" id="573370.DMR_04750"/>
<comment type="similarity">
    <text evidence="1">Belongs to the bactofilin family.</text>
</comment>
<feature type="region of interest" description="Disordered" evidence="2">
    <location>
        <begin position="141"/>
        <end position="165"/>
    </location>
</feature>
<evidence type="ECO:0000256" key="2">
    <source>
        <dbReference type="SAM" id="MobiDB-lite"/>
    </source>
</evidence>
<keyword evidence="4" id="KW-1185">Reference proteome</keyword>
<feature type="compositionally biased region" description="Polar residues" evidence="2">
    <location>
        <begin position="155"/>
        <end position="165"/>
    </location>
</feature>
<dbReference type="InterPro" id="IPR007607">
    <property type="entry name" value="BacA/B"/>
</dbReference>
<evidence type="ECO:0000313" key="4">
    <source>
        <dbReference type="Proteomes" id="UP000009071"/>
    </source>
</evidence>
<proteinExistence type="inferred from homology"/>
<evidence type="ECO:0000256" key="1">
    <source>
        <dbReference type="ARBA" id="ARBA00044755"/>
    </source>
</evidence>
<gene>
    <name evidence="3" type="ordered locus">DMR_04750</name>
</gene>
<protein>
    <recommendedName>
        <fullName evidence="5">Integral membrane protein CcmA involved in cell shape determination</fullName>
    </recommendedName>
</protein>